<accession>A0A1J5RY88</accession>
<dbReference type="InterPro" id="IPR008914">
    <property type="entry name" value="PEBP"/>
</dbReference>
<organism evidence="1">
    <name type="scientific">mine drainage metagenome</name>
    <dbReference type="NCBI Taxonomy" id="410659"/>
    <lineage>
        <taxon>unclassified sequences</taxon>
        <taxon>metagenomes</taxon>
        <taxon>ecological metagenomes</taxon>
    </lineage>
</organism>
<dbReference type="AlphaFoldDB" id="A0A1J5RY88"/>
<dbReference type="SUPFAM" id="SSF49777">
    <property type="entry name" value="PEBP-like"/>
    <property type="match status" value="1"/>
</dbReference>
<sequence length="183" mass="19493">MKARFYLGAVLLLAAGTTLAGKDDRTMSLTLSSTAFAQAGAIPGIHSCDGGDISPPLSWSGVPPGTKSLVLIIDDPDAPDPAAPKMTWVHWLLYNIPPDASGLAQGVAANGLPPGTREGVNDWQRTGYGGPCPPIGRHRYFHKLYALDVVLPDLHQPTKAVLEKAMQGHVIDRAELVGLYRHK</sequence>
<evidence type="ECO:0000313" key="1">
    <source>
        <dbReference type="EMBL" id="OIR00911.1"/>
    </source>
</evidence>
<reference evidence="1" key="1">
    <citation type="submission" date="2016-10" db="EMBL/GenBank/DDBJ databases">
        <title>Sequence of Gallionella enrichment culture.</title>
        <authorList>
            <person name="Poehlein A."/>
            <person name="Muehling M."/>
            <person name="Daniel R."/>
        </authorList>
    </citation>
    <scope>NUCLEOTIDE SEQUENCE</scope>
</reference>
<dbReference type="PANTHER" id="PTHR30289:SF1">
    <property type="entry name" value="PEBP (PHOSPHATIDYLETHANOLAMINE-BINDING PROTEIN) FAMILY PROTEIN"/>
    <property type="match status" value="1"/>
</dbReference>
<gene>
    <name evidence="1" type="ORF">GALL_170510</name>
</gene>
<dbReference type="NCBIfam" id="TIGR00481">
    <property type="entry name" value="YbhB/YbcL family Raf kinase inhibitor-like protein"/>
    <property type="match status" value="1"/>
</dbReference>
<name>A0A1J5RY88_9ZZZZ</name>
<comment type="caution">
    <text evidence="1">The sequence shown here is derived from an EMBL/GenBank/DDBJ whole genome shotgun (WGS) entry which is preliminary data.</text>
</comment>
<dbReference type="Gene3D" id="3.90.280.10">
    <property type="entry name" value="PEBP-like"/>
    <property type="match status" value="1"/>
</dbReference>
<dbReference type="PANTHER" id="PTHR30289">
    <property type="entry name" value="UNCHARACTERIZED PROTEIN YBCL-RELATED"/>
    <property type="match status" value="1"/>
</dbReference>
<dbReference type="EMBL" id="MLJW01000090">
    <property type="protein sequence ID" value="OIR00911.1"/>
    <property type="molecule type" value="Genomic_DNA"/>
</dbReference>
<dbReference type="InterPro" id="IPR005247">
    <property type="entry name" value="YbhB_YbcL/LppC-like"/>
</dbReference>
<proteinExistence type="predicted"/>
<dbReference type="InterPro" id="IPR036610">
    <property type="entry name" value="PEBP-like_sf"/>
</dbReference>
<protein>
    <submittedName>
        <fullName evidence="1">Putative kinase inhibitor</fullName>
    </submittedName>
</protein>
<dbReference type="Pfam" id="PF01161">
    <property type="entry name" value="PBP"/>
    <property type="match status" value="1"/>
</dbReference>
<dbReference type="CDD" id="cd00865">
    <property type="entry name" value="PEBP_bact_arch"/>
    <property type="match status" value="1"/>
</dbReference>